<name>A0A6J4VNK0_9BACT</name>
<protein>
    <submittedName>
        <fullName evidence="2">Uncharacterized protein</fullName>
    </submittedName>
</protein>
<accession>A0A6J4VNK0</accession>
<proteinExistence type="predicted"/>
<dbReference type="AlphaFoldDB" id="A0A6J4VNK0"/>
<evidence type="ECO:0000313" key="2">
    <source>
        <dbReference type="EMBL" id="CAA9584526.1"/>
    </source>
</evidence>
<evidence type="ECO:0000256" key="1">
    <source>
        <dbReference type="SAM" id="MobiDB-lite"/>
    </source>
</evidence>
<organism evidence="2">
    <name type="scientific">uncultured Thermomicrobiales bacterium</name>
    <dbReference type="NCBI Taxonomy" id="1645740"/>
    <lineage>
        <taxon>Bacteria</taxon>
        <taxon>Pseudomonadati</taxon>
        <taxon>Thermomicrobiota</taxon>
        <taxon>Thermomicrobia</taxon>
        <taxon>Thermomicrobiales</taxon>
        <taxon>environmental samples</taxon>
    </lineage>
</organism>
<gene>
    <name evidence="2" type="ORF">AVDCRST_MAG19-4742</name>
</gene>
<dbReference type="EMBL" id="CADCWL010000247">
    <property type="protein sequence ID" value="CAA9584526.1"/>
    <property type="molecule type" value="Genomic_DNA"/>
</dbReference>
<reference evidence="2" key="1">
    <citation type="submission" date="2020-02" db="EMBL/GenBank/DDBJ databases">
        <authorList>
            <person name="Meier V. D."/>
        </authorList>
    </citation>
    <scope>NUCLEOTIDE SEQUENCE</scope>
    <source>
        <strain evidence="2">AVDCRST_MAG19</strain>
    </source>
</reference>
<sequence length="82" mass="8400">MDQPAGRETADEPRHLAPSYKGGGSRTVCCRTATGPAPEAPAAAWPRSSSLSNADAAELAAYLPKRATRHAPDIPSSASGGR</sequence>
<feature type="region of interest" description="Disordered" evidence="1">
    <location>
        <begin position="1"/>
        <end position="27"/>
    </location>
</feature>